<proteinExistence type="predicted"/>
<evidence type="ECO:0000313" key="2">
    <source>
        <dbReference type="Proteomes" id="UP000789525"/>
    </source>
</evidence>
<feature type="non-terminal residue" evidence="1">
    <location>
        <position position="1"/>
    </location>
</feature>
<dbReference type="Proteomes" id="UP000789525">
    <property type="component" value="Unassembled WGS sequence"/>
</dbReference>
<name>A0ACA9PIX2_9GLOM</name>
<organism evidence="1 2">
    <name type="scientific">Acaulospora colombiana</name>
    <dbReference type="NCBI Taxonomy" id="27376"/>
    <lineage>
        <taxon>Eukaryota</taxon>
        <taxon>Fungi</taxon>
        <taxon>Fungi incertae sedis</taxon>
        <taxon>Mucoromycota</taxon>
        <taxon>Glomeromycotina</taxon>
        <taxon>Glomeromycetes</taxon>
        <taxon>Diversisporales</taxon>
        <taxon>Acaulosporaceae</taxon>
        <taxon>Acaulospora</taxon>
    </lineage>
</organism>
<evidence type="ECO:0000313" key="1">
    <source>
        <dbReference type="EMBL" id="CAG8711764.1"/>
    </source>
</evidence>
<reference evidence="1" key="1">
    <citation type="submission" date="2021-06" db="EMBL/GenBank/DDBJ databases">
        <authorList>
            <person name="Kallberg Y."/>
            <person name="Tangrot J."/>
            <person name="Rosling A."/>
        </authorList>
    </citation>
    <scope>NUCLEOTIDE SEQUENCE</scope>
    <source>
        <strain evidence="1">CL356</strain>
    </source>
</reference>
<accession>A0ACA9PIX2</accession>
<keyword evidence="2" id="KW-1185">Reference proteome</keyword>
<gene>
    <name evidence="1" type="ORF">ACOLOM_LOCUS10708</name>
</gene>
<sequence>WALLSTKVAFCSSKVSAYRGASTGLSGLREALTFMRIIIHGTVGECPNMVASQMSTHPSLTLSLHLDRYIALNMNTTVTEEAEASAFIAWLATFPLQHPASALSDLNDGTSLSDVLNIVDPNFFPKPTTAPDLQIADNWPLRFTALKRLFRLITQYFIDILKQSPSHVNALEVPDLQKMARDGDRKGTLNLCRLCIAIAVMSARNQDIIAGIQTLEEAHQQRLMEAIALVSPFQLSACSSTQISII</sequence>
<dbReference type="EMBL" id="CAJVPT010035568">
    <property type="protein sequence ID" value="CAG8711764.1"/>
    <property type="molecule type" value="Genomic_DNA"/>
</dbReference>
<comment type="caution">
    <text evidence="1">The sequence shown here is derived from an EMBL/GenBank/DDBJ whole genome shotgun (WGS) entry which is preliminary data.</text>
</comment>
<protein>
    <submittedName>
        <fullName evidence="1">10286_t:CDS:1</fullName>
    </submittedName>
</protein>